<dbReference type="Proteomes" id="UP000030416">
    <property type="component" value="Unassembled WGS sequence"/>
</dbReference>
<dbReference type="OrthoDB" id="1644322at2"/>
<evidence type="ECO:0000313" key="1">
    <source>
        <dbReference type="EMBL" id="KGR80232.1"/>
    </source>
</evidence>
<dbReference type="RefSeq" id="WP_036182436.1">
    <property type="nucleotide sequence ID" value="NZ_AVDA01000002.1"/>
</dbReference>
<dbReference type="EMBL" id="JPVN01000002">
    <property type="protein sequence ID" value="KGR80232.1"/>
    <property type="molecule type" value="Genomic_DNA"/>
</dbReference>
<accession>A0A0A3IZJ2</accession>
<dbReference type="STRING" id="1384049.CD29_02430"/>
<dbReference type="Pfam" id="PF08863">
    <property type="entry name" value="YolD"/>
    <property type="match status" value="1"/>
</dbReference>
<comment type="caution">
    <text evidence="1">The sequence shown here is derived from an EMBL/GenBank/DDBJ whole genome shotgun (WGS) entry which is preliminary data.</text>
</comment>
<proteinExistence type="predicted"/>
<sequence>MIRDRGNIKWTAMMLPEHVKLLREWQEQDQYVKKPELDEWALQELSEQLQLAYDQKREVELKVWEEKQIYKATGTIEKLNEKNATLYFEDGRAFPFQSIFGISFIIAE</sequence>
<name>A0A0A3IZJ2_9BACL</name>
<organism evidence="1 2">
    <name type="scientific">Ureibacillus manganicus DSM 26584</name>
    <dbReference type="NCBI Taxonomy" id="1384049"/>
    <lineage>
        <taxon>Bacteria</taxon>
        <taxon>Bacillati</taxon>
        <taxon>Bacillota</taxon>
        <taxon>Bacilli</taxon>
        <taxon>Bacillales</taxon>
        <taxon>Caryophanaceae</taxon>
        <taxon>Ureibacillus</taxon>
    </lineage>
</organism>
<reference evidence="1 2" key="1">
    <citation type="submission" date="2014-02" db="EMBL/GenBank/DDBJ databases">
        <title>Draft genome sequence of Lysinibacillus manganicus DSM 26584T.</title>
        <authorList>
            <person name="Zhang F."/>
            <person name="Wang G."/>
            <person name="Zhang L."/>
        </authorList>
    </citation>
    <scope>NUCLEOTIDE SEQUENCE [LARGE SCALE GENOMIC DNA]</scope>
    <source>
        <strain evidence="1 2">DSM 26584</strain>
    </source>
</reference>
<dbReference type="PANTHER" id="PTHR40051">
    <property type="entry name" value="IG HYPOTHETICAL 15966"/>
    <property type="match status" value="1"/>
</dbReference>
<dbReference type="InterPro" id="IPR014962">
    <property type="entry name" value="YolD"/>
</dbReference>
<dbReference type="eggNOG" id="ENOG50315K8">
    <property type="taxonomic scope" value="Bacteria"/>
</dbReference>
<evidence type="ECO:0000313" key="2">
    <source>
        <dbReference type="Proteomes" id="UP000030416"/>
    </source>
</evidence>
<gene>
    <name evidence="1" type="ORF">CD29_02430</name>
</gene>
<dbReference type="AlphaFoldDB" id="A0A0A3IZJ2"/>
<evidence type="ECO:0008006" key="3">
    <source>
        <dbReference type="Google" id="ProtNLM"/>
    </source>
</evidence>
<keyword evidence="2" id="KW-1185">Reference proteome</keyword>
<protein>
    <recommendedName>
        <fullName evidence="3">YolD-like protein</fullName>
    </recommendedName>
</protein>
<dbReference type="PANTHER" id="PTHR40051:SF1">
    <property type="entry name" value="YOLD-LIKE FAMILY PROTEIN"/>
    <property type="match status" value="1"/>
</dbReference>